<protein>
    <submittedName>
        <fullName evidence="1">Uncharacterized protein</fullName>
    </submittedName>
</protein>
<dbReference type="Proteomes" id="UP000249915">
    <property type="component" value="Unassembled WGS sequence"/>
</dbReference>
<sequence>MNELREWTSTLCADLGLDADQLAYGLILSMARDVGRTVAKPAAPITVYLVGMAVARGLSPMEAAQRVGALTQNWPRIDWRD</sequence>
<keyword evidence="2" id="KW-1185">Reference proteome</keyword>
<reference evidence="1 2" key="1">
    <citation type="submission" date="2016-07" db="EMBL/GenBank/DDBJ databases">
        <title>Draft genome sequence of Prauserella muralis DSM 45305, isolated from a mould-covered wall in an indoor environment.</title>
        <authorList>
            <person name="Ruckert C."/>
            <person name="Albersmeier A."/>
            <person name="Jiang C.-L."/>
            <person name="Jiang Y."/>
            <person name="Kalinowski J."/>
            <person name="Schneider O."/>
            <person name="Winkler A."/>
            <person name="Zotchev S.B."/>
        </authorList>
    </citation>
    <scope>NUCLEOTIDE SEQUENCE [LARGE SCALE GENOMIC DNA]</scope>
    <source>
        <strain evidence="1 2">DSM 45305</strain>
    </source>
</reference>
<comment type="caution">
    <text evidence="1">The sequence shown here is derived from an EMBL/GenBank/DDBJ whole genome shotgun (WGS) entry which is preliminary data.</text>
</comment>
<dbReference type="AlphaFoldDB" id="A0A2V4AVK1"/>
<evidence type="ECO:0000313" key="1">
    <source>
        <dbReference type="EMBL" id="PXY19577.1"/>
    </source>
</evidence>
<proteinExistence type="predicted"/>
<dbReference type="RefSeq" id="WP_112285504.1">
    <property type="nucleotide sequence ID" value="NZ_MASW01000007.1"/>
</dbReference>
<name>A0A2V4AVK1_9PSEU</name>
<dbReference type="EMBL" id="MASW01000007">
    <property type="protein sequence ID" value="PXY19577.1"/>
    <property type="molecule type" value="Genomic_DNA"/>
</dbReference>
<evidence type="ECO:0000313" key="2">
    <source>
        <dbReference type="Proteomes" id="UP000249915"/>
    </source>
</evidence>
<accession>A0A2V4AVK1</accession>
<dbReference type="InterPro" id="IPR045598">
    <property type="entry name" value="DUF6457"/>
</dbReference>
<dbReference type="Pfam" id="PF20058">
    <property type="entry name" value="DUF6457"/>
    <property type="match status" value="1"/>
</dbReference>
<gene>
    <name evidence="1" type="ORF">BAY60_33165</name>
</gene>
<organism evidence="1 2">
    <name type="scientific">Prauserella muralis</name>
    <dbReference type="NCBI Taxonomy" id="588067"/>
    <lineage>
        <taxon>Bacteria</taxon>
        <taxon>Bacillati</taxon>
        <taxon>Actinomycetota</taxon>
        <taxon>Actinomycetes</taxon>
        <taxon>Pseudonocardiales</taxon>
        <taxon>Pseudonocardiaceae</taxon>
        <taxon>Prauserella</taxon>
    </lineage>
</organism>
<dbReference type="OrthoDB" id="4735656at2"/>